<protein>
    <recommendedName>
        <fullName evidence="5 15">Succinyl-diaminopimelate desuccinylase</fullName>
        <shortName evidence="15">SDAP desuccinylase</shortName>
        <ecNumber evidence="4 15">3.5.1.18</ecNumber>
    </recommendedName>
    <alternativeName>
        <fullName evidence="13 15">N-succinyl-LL-2,6-diaminoheptanedioate amidohydrolase</fullName>
    </alternativeName>
</protein>
<dbReference type="Gene3D" id="3.40.630.10">
    <property type="entry name" value="Zn peptidases"/>
    <property type="match status" value="2"/>
</dbReference>
<evidence type="ECO:0000256" key="1">
    <source>
        <dbReference type="ARBA" id="ARBA00005130"/>
    </source>
</evidence>
<evidence type="ECO:0000259" key="16">
    <source>
        <dbReference type="Pfam" id="PF07687"/>
    </source>
</evidence>
<dbReference type="GO" id="GO:0050897">
    <property type="term" value="F:cobalt ion binding"/>
    <property type="evidence" value="ECO:0007669"/>
    <property type="project" value="UniProtKB-UniRule"/>
</dbReference>
<feature type="binding site" evidence="15">
    <location>
        <position position="105"/>
    </location>
    <ligand>
        <name>Zn(2+)</name>
        <dbReference type="ChEBI" id="CHEBI:29105"/>
        <label>1</label>
    </ligand>
</feature>
<dbReference type="InterPro" id="IPR036264">
    <property type="entry name" value="Bact_exopeptidase_dim_dom"/>
</dbReference>
<feature type="binding site" evidence="15">
    <location>
        <position position="164"/>
    </location>
    <ligand>
        <name>Zn(2+)</name>
        <dbReference type="ChEBI" id="CHEBI:29105"/>
        <label>1</label>
    </ligand>
</feature>
<keyword evidence="8 15" id="KW-0378">Hydrolase</keyword>
<dbReference type="AlphaFoldDB" id="F8EVN4"/>
<dbReference type="GO" id="GO:0009089">
    <property type="term" value="P:lysine biosynthetic process via diaminopimelate"/>
    <property type="evidence" value="ECO:0007669"/>
    <property type="project" value="UniProtKB-UniRule"/>
</dbReference>
<dbReference type="KEGG" id="zmp:Zymop_1481"/>
<organism evidence="17 18">
    <name type="scientific">Zymomonas mobilis subsp. pomaceae (strain ATCC 29192 / DSM 22645 / JCM 10191 / CCUG 17912 / NBRC 13757 / NCIMB 11200 / NRRL B-4491 / Barker I)</name>
    <dbReference type="NCBI Taxonomy" id="579138"/>
    <lineage>
        <taxon>Bacteria</taxon>
        <taxon>Pseudomonadati</taxon>
        <taxon>Pseudomonadota</taxon>
        <taxon>Alphaproteobacteria</taxon>
        <taxon>Sphingomonadales</taxon>
        <taxon>Zymomonadaceae</taxon>
        <taxon>Zymomonas</taxon>
    </lineage>
</organism>
<evidence type="ECO:0000256" key="6">
    <source>
        <dbReference type="ARBA" id="ARBA00022605"/>
    </source>
</evidence>
<evidence type="ECO:0000256" key="11">
    <source>
        <dbReference type="ARBA" id="ARBA00023154"/>
    </source>
</evidence>
<evidence type="ECO:0000256" key="10">
    <source>
        <dbReference type="ARBA" id="ARBA00022915"/>
    </source>
</evidence>
<comment type="pathway">
    <text evidence="1 15">Amino-acid biosynthesis; L-lysine biosynthesis via DAP pathway; LL-2,6-diaminopimelate from (S)-tetrahydrodipicolinate (succinylase route): step 3/3.</text>
</comment>
<reference evidence="17 18" key="1">
    <citation type="journal article" date="2011" name="J. Bacteriol.">
        <title>Genome sequence of the ethanol-producing Zymomonas mobilis subsp. pomaceae lectotype strain ATCC 29192.</title>
        <authorList>
            <person name="Kouvelis V.N."/>
            <person name="Davenport K.W."/>
            <person name="Brettin T.S."/>
            <person name="Bruce D."/>
            <person name="Detter C."/>
            <person name="Han C.S."/>
            <person name="Nolan M."/>
            <person name="Tapia R."/>
            <person name="Damoulaki A."/>
            <person name="Kyrpides N.C."/>
            <person name="Typas M.A."/>
            <person name="Pappas K.M."/>
        </authorList>
    </citation>
    <scope>NUCLEOTIDE SEQUENCE [LARGE SCALE GENOMIC DNA]</scope>
    <source>
        <strain evidence="18">ATCC 29192 / DSM 22645 / JCM 10191 / CCUG 17912 / NBRC 13757 / NCIMB 11200 / NRRL B-4491 / Barker I</strain>
    </source>
</reference>
<dbReference type="InterPro" id="IPR002933">
    <property type="entry name" value="Peptidase_M20"/>
</dbReference>
<evidence type="ECO:0000256" key="15">
    <source>
        <dbReference type="HAMAP-Rule" id="MF_01690"/>
    </source>
</evidence>
<evidence type="ECO:0000256" key="7">
    <source>
        <dbReference type="ARBA" id="ARBA00022723"/>
    </source>
</evidence>
<evidence type="ECO:0000256" key="9">
    <source>
        <dbReference type="ARBA" id="ARBA00022833"/>
    </source>
</evidence>
<dbReference type="PANTHER" id="PTHR43808:SF31">
    <property type="entry name" value="N-ACETYL-L-CITRULLINE DEACETYLASE"/>
    <property type="match status" value="1"/>
</dbReference>
<dbReference type="Proteomes" id="UP000000491">
    <property type="component" value="Chromosome"/>
</dbReference>
<dbReference type="InterPro" id="IPR001261">
    <property type="entry name" value="ArgE/DapE_CS"/>
</dbReference>
<dbReference type="PATRIC" id="fig|579138.3.peg.1569"/>
<feature type="active site" evidence="15">
    <location>
        <position position="76"/>
    </location>
</feature>
<accession>F8EVN4</accession>
<dbReference type="InterPro" id="IPR050072">
    <property type="entry name" value="Peptidase_M20A"/>
</dbReference>
<dbReference type="InterPro" id="IPR005941">
    <property type="entry name" value="DapE_proteobac"/>
</dbReference>
<dbReference type="GO" id="GO:0008270">
    <property type="term" value="F:zinc ion binding"/>
    <property type="evidence" value="ECO:0007669"/>
    <property type="project" value="UniProtKB-UniRule"/>
</dbReference>
<keyword evidence="6 15" id="KW-0028">Amino-acid biosynthesis</keyword>
<dbReference type="HAMAP" id="MF_01690">
    <property type="entry name" value="DapE"/>
    <property type="match status" value="1"/>
</dbReference>
<feature type="binding site" evidence="15">
    <location>
        <position position="105"/>
    </location>
    <ligand>
        <name>Zn(2+)</name>
        <dbReference type="ChEBI" id="CHEBI:29105"/>
        <label>2</label>
    </ligand>
</feature>
<comment type="catalytic activity">
    <reaction evidence="14 15">
        <text>N-succinyl-(2S,6S)-2,6-diaminopimelate + H2O = (2S,6S)-2,6-diaminopimelate + succinate</text>
        <dbReference type="Rhea" id="RHEA:22608"/>
        <dbReference type="ChEBI" id="CHEBI:15377"/>
        <dbReference type="ChEBI" id="CHEBI:30031"/>
        <dbReference type="ChEBI" id="CHEBI:57609"/>
        <dbReference type="ChEBI" id="CHEBI:58087"/>
        <dbReference type="EC" id="3.5.1.18"/>
    </reaction>
</comment>
<comment type="similarity">
    <text evidence="2 15">Belongs to the peptidase M20A family. DapE subfamily.</text>
</comment>
<feature type="domain" description="Peptidase M20 dimerisation" evidence="16">
    <location>
        <begin position="177"/>
        <end position="283"/>
    </location>
</feature>
<feature type="binding site" evidence="15">
    <location>
        <position position="136"/>
    </location>
    <ligand>
        <name>Zn(2+)</name>
        <dbReference type="ChEBI" id="CHEBI:29105"/>
        <label>2</label>
    </ligand>
</feature>
<dbReference type="EC" id="3.5.1.18" evidence="4 15"/>
<gene>
    <name evidence="15" type="primary">dapE</name>
    <name evidence="17" type="ordered locus">Zymop_1481</name>
</gene>
<keyword evidence="11 15" id="KW-0457">Lysine biosynthesis</keyword>
<keyword evidence="7 15" id="KW-0479">Metal-binding</keyword>
<evidence type="ECO:0000256" key="13">
    <source>
        <dbReference type="ARBA" id="ARBA00031891"/>
    </source>
</evidence>
<dbReference type="UniPathway" id="UPA00034">
    <property type="reaction ID" value="UER00021"/>
</dbReference>
<keyword evidence="9 15" id="KW-0862">Zinc</keyword>
<dbReference type="GO" id="GO:0019877">
    <property type="term" value="P:diaminopimelate biosynthetic process"/>
    <property type="evidence" value="ECO:0007669"/>
    <property type="project" value="UniProtKB-UniRule"/>
</dbReference>
<dbReference type="GO" id="GO:0008777">
    <property type="term" value="F:acetylornithine deacetylase activity"/>
    <property type="evidence" value="ECO:0007669"/>
    <property type="project" value="TreeGrafter"/>
</dbReference>
<proteinExistence type="inferred from homology"/>
<evidence type="ECO:0000313" key="17">
    <source>
        <dbReference type="EMBL" id="AEI38371.1"/>
    </source>
</evidence>
<dbReference type="GO" id="GO:0009014">
    <property type="term" value="F:succinyl-diaminopimelate desuccinylase activity"/>
    <property type="evidence" value="ECO:0007669"/>
    <property type="project" value="UniProtKB-UniRule"/>
</dbReference>
<evidence type="ECO:0000256" key="4">
    <source>
        <dbReference type="ARBA" id="ARBA00011921"/>
    </source>
</evidence>
<dbReference type="GO" id="GO:0006526">
    <property type="term" value="P:L-arginine biosynthetic process"/>
    <property type="evidence" value="ECO:0007669"/>
    <property type="project" value="TreeGrafter"/>
</dbReference>
<dbReference type="InterPro" id="IPR011650">
    <property type="entry name" value="Peptidase_M20_dimer"/>
</dbReference>
<dbReference type="eggNOG" id="COG0624">
    <property type="taxonomic scope" value="Bacteria"/>
</dbReference>
<evidence type="ECO:0000256" key="8">
    <source>
        <dbReference type="ARBA" id="ARBA00022801"/>
    </source>
</evidence>
<evidence type="ECO:0000313" key="18">
    <source>
        <dbReference type="Proteomes" id="UP000000491"/>
    </source>
</evidence>
<feature type="binding site" evidence="15">
    <location>
        <position position="74"/>
    </location>
    <ligand>
        <name>Zn(2+)</name>
        <dbReference type="ChEBI" id="CHEBI:29105"/>
        <label>1</label>
    </ligand>
</feature>
<dbReference type="SUPFAM" id="SSF53187">
    <property type="entry name" value="Zn-dependent exopeptidases"/>
    <property type="match status" value="1"/>
</dbReference>
<feature type="binding site" evidence="15">
    <location>
        <position position="349"/>
    </location>
    <ligand>
        <name>Zn(2+)</name>
        <dbReference type="ChEBI" id="CHEBI:29105"/>
        <label>2</label>
    </ligand>
</feature>
<dbReference type="Pfam" id="PF07687">
    <property type="entry name" value="M20_dimer"/>
    <property type="match status" value="1"/>
</dbReference>
<dbReference type="PANTHER" id="PTHR43808">
    <property type="entry name" value="ACETYLORNITHINE DEACETYLASE"/>
    <property type="match status" value="1"/>
</dbReference>
<dbReference type="RefSeq" id="WP_013934759.1">
    <property type="nucleotide sequence ID" value="NC_015709.1"/>
</dbReference>
<feature type="active site" description="Proton acceptor" evidence="15">
    <location>
        <position position="135"/>
    </location>
</feature>
<evidence type="ECO:0000256" key="5">
    <source>
        <dbReference type="ARBA" id="ARBA00022391"/>
    </source>
</evidence>
<dbReference type="HOGENOM" id="CLU_021802_4_0_5"/>
<name>F8EVN4_ZYMMT</name>
<evidence type="ECO:0000256" key="12">
    <source>
        <dbReference type="ARBA" id="ARBA00023285"/>
    </source>
</evidence>
<evidence type="ECO:0000256" key="3">
    <source>
        <dbReference type="ARBA" id="ARBA00011738"/>
    </source>
</evidence>
<dbReference type="NCBIfam" id="TIGR01246">
    <property type="entry name" value="dapE_proteo"/>
    <property type="match status" value="1"/>
</dbReference>
<evidence type="ECO:0000256" key="2">
    <source>
        <dbReference type="ARBA" id="ARBA00006746"/>
    </source>
</evidence>
<dbReference type="Pfam" id="PF01546">
    <property type="entry name" value="Peptidase_M20"/>
    <property type="match status" value="1"/>
</dbReference>
<dbReference type="CDD" id="cd03891">
    <property type="entry name" value="M20_DapE_proteobac"/>
    <property type="match status" value="1"/>
</dbReference>
<dbReference type="EMBL" id="CP002865">
    <property type="protein sequence ID" value="AEI38371.1"/>
    <property type="molecule type" value="Genomic_DNA"/>
</dbReference>
<comment type="cofactor">
    <cofactor evidence="15">
        <name>Zn(2+)</name>
        <dbReference type="ChEBI" id="CHEBI:29105"/>
    </cofactor>
    <cofactor evidence="15">
        <name>Co(2+)</name>
        <dbReference type="ChEBI" id="CHEBI:48828"/>
    </cofactor>
    <text evidence="15">Binds 2 Zn(2+) or Co(2+) ions per subunit.</text>
</comment>
<dbReference type="STRING" id="579138.Zymop_1481"/>
<dbReference type="NCBIfam" id="NF009557">
    <property type="entry name" value="PRK13009.1"/>
    <property type="match status" value="1"/>
</dbReference>
<keyword evidence="10 15" id="KW-0220">Diaminopimelate biosynthesis</keyword>
<sequence>MTAAPDAVELAARLIACKSVTPTDDGAMSVMGDALKAAGFKVHLLTQGQAPDGPVTNLIAFRGEGHPHLAFAGHSDVVPAGQGWSSDPFTPTLKDGYLVGRGAVDMKSSVAAFIAAAARYRHHKGTLSFLITGDEEGPATYGTPAIIAWLLEHDIKLDYCVVGEPTSIDTLGDTIKNGRRGSVNMWIEVPGIQGHVAYPDRAKNPIPILARIIEDLENWIIDEGDQWFQPSNLEITAIECDNKATNVIPSIAKAQLNIRFNALQKGAQLIETVRNRVNAIAPDARLKATISGEAFVTEEGVLTKKVSAAVAKNTGITPTLSTSGGTSDARFLTHICPVIEFGLVNATMHKVDEQAAVADIQQLSRIDEDIIKAFLG</sequence>
<keyword evidence="12 15" id="KW-0170">Cobalt</keyword>
<comment type="subunit">
    <text evidence="3 15">Homodimer.</text>
</comment>
<comment type="function">
    <text evidence="15">Catalyzes the hydrolysis of N-succinyl-L,L-diaminopimelic acid (SDAP), forming succinate and LL-2,6-diaminopimelate (DAP), an intermediate involved in the bacterial biosynthesis of lysine and meso-diaminopimelic acid, an essential component of bacterial cell walls.</text>
</comment>
<dbReference type="PROSITE" id="PS00758">
    <property type="entry name" value="ARGE_DAPE_CPG2_1"/>
    <property type="match status" value="1"/>
</dbReference>
<dbReference type="SUPFAM" id="SSF55031">
    <property type="entry name" value="Bacterial exopeptidase dimerisation domain"/>
    <property type="match status" value="1"/>
</dbReference>
<dbReference type="PROSITE" id="PS00759">
    <property type="entry name" value="ARGE_DAPE_CPG2_2"/>
    <property type="match status" value="1"/>
</dbReference>
<evidence type="ECO:0000256" key="14">
    <source>
        <dbReference type="ARBA" id="ARBA00051301"/>
    </source>
</evidence>